<proteinExistence type="inferred from homology"/>
<comment type="catalytic activity">
    <reaction evidence="12">
        <text>K(+)(in) = K(+)(out)</text>
        <dbReference type="Rhea" id="RHEA:29463"/>
        <dbReference type="ChEBI" id="CHEBI:29103"/>
    </reaction>
</comment>
<keyword evidence="6" id="KW-0631">Potassium channel</keyword>
<keyword evidence="4" id="KW-0633">Potassium transport</keyword>
<feature type="transmembrane region" description="Helical" evidence="13">
    <location>
        <begin position="98"/>
        <end position="119"/>
    </location>
</feature>
<keyword evidence="15" id="KW-1185">Reference proteome</keyword>
<keyword evidence="3" id="KW-0813">Transport</keyword>
<evidence type="ECO:0000256" key="7">
    <source>
        <dbReference type="ARBA" id="ARBA00022958"/>
    </source>
</evidence>
<gene>
    <name evidence="14" type="ORF">GCM10011342_29630</name>
</gene>
<evidence type="ECO:0000256" key="11">
    <source>
        <dbReference type="ARBA" id="ARBA00023303"/>
    </source>
</evidence>
<evidence type="ECO:0000256" key="12">
    <source>
        <dbReference type="ARBA" id="ARBA00034430"/>
    </source>
</evidence>
<keyword evidence="10 13" id="KW-0472">Membrane</keyword>
<evidence type="ECO:0000256" key="9">
    <source>
        <dbReference type="ARBA" id="ARBA00023065"/>
    </source>
</evidence>
<dbReference type="EMBL" id="BMGH01000002">
    <property type="protein sequence ID" value="GGD18998.1"/>
    <property type="molecule type" value="Genomic_DNA"/>
</dbReference>
<protein>
    <recommendedName>
        <fullName evidence="16">DUF1211 domain-containing protein</fullName>
    </recommendedName>
</protein>
<keyword evidence="7" id="KW-0630">Potassium</keyword>
<evidence type="ECO:0000256" key="5">
    <source>
        <dbReference type="ARBA" id="ARBA00022692"/>
    </source>
</evidence>
<feature type="transmembrane region" description="Helical" evidence="13">
    <location>
        <begin position="191"/>
        <end position="211"/>
    </location>
</feature>
<sequence length="254" mass="28570">MIRQAVADGLEAREINHDPQFQWRGRNVTRIENLSDIVFALALGMLVSASIPPVSYGDLKDHMLNIVPVTAGFVILLMVWNMHFVFFRRYALGDNATIFLNAALLLLILFIAYPLRFIFDSLFSYILLLFGHPERIAAMDVTSFAVAGELMSIYALGNALIYMLFAVMYRHALKKADLIGLSETEVIYTRLSIAVFIMQVVISLGVALLALTPPVTVFASFLFFLNWPVGYTLRWVYERKVKRLGQQKVAAGQG</sequence>
<feature type="transmembrane region" description="Helical" evidence="13">
    <location>
        <begin position="217"/>
        <end position="237"/>
    </location>
</feature>
<evidence type="ECO:0000256" key="1">
    <source>
        <dbReference type="ARBA" id="ARBA00004141"/>
    </source>
</evidence>
<keyword evidence="8 13" id="KW-1133">Transmembrane helix</keyword>
<reference evidence="14" key="2">
    <citation type="submission" date="2020-09" db="EMBL/GenBank/DDBJ databases">
        <authorList>
            <person name="Sun Q."/>
            <person name="Zhou Y."/>
        </authorList>
    </citation>
    <scope>NUCLEOTIDE SEQUENCE</scope>
    <source>
        <strain evidence="14">CGMCC 1.12921</strain>
    </source>
</reference>
<dbReference type="RefSeq" id="WP_188160617.1">
    <property type="nucleotide sequence ID" value="NZ_BMGH01000002.1"/>
</dbReference>
<evidence type="ECO:0000256" key="2">
    <source>
        <dbReference type="ARBA" id="ARBA00006920"/>
    </source>
</evidence>
<keyword evidence="9" id="KW-0406">Ion transport</keyword>
<evidence type="ECO:0000256" key="8">
    <source>
        <dbReference type="ARBA" id="ARBA00022989"/>
    </source>
</evidence>
<dbReference type="Proteomes" id="UP000613582">
    <property type="component" value="Unassembled WGS sequence"/>
</dbReference>
<accession>A0A8J2V7F7</accession>
<comment type="similarity">
    <text evidence="2">Belongs to the TMEM175 family.</text>
</comment>
<feature type="transmembrane region" description="Helical" evidence="13">
    <location>
        <begin position="34"/>
        <end position="54"/>
    </location>
</feature>
<keyword evidence="5 13" id="KW-0812">Transmembrane</keyword>
<evidence type="ECO:0000256" key="6">
    <source>
        <dbReference type="ARBA" id="ARBA00022826"/>
    </source>
</evidence>
<dbReference type="InterPro" id="IPR010617">
    <property type="entry name" value="TMEM175-like"/>
</dbReference>
<dbReference type="GO" id="GO:0005267">
    <property type="term" value="F:potassium channel activity"/>
    <property type="evidence" value="ECO:0007669"/>
    <property type="project" value="UniProtKB-KW"/>
</dbReference>
<evidence type="ECO:0000256" key="10">
    <source>
        <dbReference type="ARBA" id="ARBA00023136"/>
    </source>
</evidence>
<keyword evidence="11" id="KW-0407">Ion channel</keyword>
<comment type="subcellular location">
    <subcellularLocation>
        <location evidence="1">Membrane</location>
        <topology evidence="1">Multi-pass membrane protein</topology>
    </subcellularLocation>
</comment>
<organism evidence="14 15">
    <name type="scientific">Aquisalinus flavus</name>
    <dbReference type="NCBI Taxonomy" id="1526572"/>
    <lineage>
        <taxon>Bacteria</taxon>
        <taxon>Pseudomonadati</taxon>
        <taxon>Pseudomonadota</taxon>
        <taxon>Alphaproteobacteria</taxon>
        <taxon>Parvularculales</taxon>
        <taxon>Parvularculaceae</taxon>
        <taxon>Aquisalinus</taxon>
    </lineage>
</organism>
<feature type="transmembrane region" description="Helical" evidence="13">
    <location>
        <begin position="151"/>
        <end position="170"/>
    </location>
</feature>
<evidence type="ECO:0000313" key="15">
    <source>
        <dbReference type="Proteomes" id="UP000613582"/>
    </source>
</evidence>
<evidence type="ECO:0000256" key="13">
    <source>
        <dbReference type="SAM" id="Phobius"/>
    </source>
</evidence>
<evidence type="ECO:0000256" key="4">
    <source>
        <dbReference type="ARBA" id="ARBA00022538"/>
    </source>
</evidence>
<comment type="caution">
    <text evidence="14">The sequence shown here is derived from an EMBL/GenBank/DDBJ whole genome shotgun (WGS) entry which is preliminary data.</text>
</comment>
<name>A0A8J2V7F7_9PROT</name>
<reference evidence="14" key="1">
    <citation type="journal article" date="2014" name="Int. J. Syst. Evol. Microbiol.">
        <title>Complete genome sequence of Corynebacterium casei LMG S-19264T (=DSM 44701T), isolated from a smear-ripened cheese.</title>
        <authorList>
            <consortium name="US DOE Joint Genome Institute (JGI-PGF)"/>
            <person name="Walter F."/>
            <person name="Albersmeier A."/>
            <person name="Kalinowski J."/>
            <person name="Ruckert C."/>
        </authorList>
    </citation>
    <scope>NUCLEOTIDE SEQUENCE</scope>
    <source>
        <strain evidence="14">CGMCC 1.12921</strain>
    </source>
</reference>
<dbReference type="Pfam" id="PF06736">
    <property type="entry name" value="TMEM175"/>
    <property type="match status" value="1"/>
</dbReference>
<dbReference type="GO" id="GO:0016020">
    <property type="term" value="C:membrane"/>
    <property type="evidence" value="ECO:0007669"/>
    <property type="project" value="UniProtKB-SubCell"/>
</dbReference>
<evidence type="ECO:0000256" key="3">
    <source>
        <dbReference type="ARBA" id="ARBA00022448"/>
    </source>
</evidence>
<feature type="transmembrane region" description="Helical" evidence="13">
    <location>
        <begin position="66"/>
        <end position="86"/>
    </location>
</feature>
<dbReference type="AlphaFoldDB" id="A0A8J2V7F7"/>
<evidence type="ECO:0008006" key="16">
    <source>
        <dbReference type="Google" id="ProtNLM"/>
    </source>
</evidence>
<dbReference type="GO" id="GO:0015252">
    <property type="term" value="F:proton channel activity"/>
    <property type="evidence" value="ECO:0007669"/>
    <property type="project" value="InterPro"/>
</dbReference>
<evidence type="ECO:0000313" key="14">
    <source>
        <dbReference type="EMBL" id="GGD18998.1"/>
    </source>
</evidence>